<proteinExistence type="predicted"/>
<accession>A0A2Z6SA34</accession>
<dbReference type="AlphaFoldDB" id="A0A2Z6SA34"/>
<organism evidence="2 3">
    <name type="scientific">Rhizophagus clarus</name>
    <dbReference type="NCBI Taxonomy" id="94130"/>
    <lineage>
        <taxon>Eukaryota</taxon>
        <taxon>Fungi</taxon>
        <taxon>Fungi incertae sedis</taxon>
        <taxon>Mucoromycota</taxon>
        <taxon>Glomeromycotina</taxon>
        <taxon>Glomeromycetes</taxon>
        <taxon>Glomerales</taxon>
        <taxon>Glomeraceae</taxon>
        <taxon>Rhizophagus</taxon>
    </lineage>
</organism>
<comment type="caution">
    <text evidence="2">The sequence shown here is derived from an EMBL/GenBank/DDBJ whole genome shotgun (WGS) entry which is preliminary data.</text>
</comment>
<feature type="region of interest" description="Disordered" evidence="1">
    <location>
        <begin position="245"/>
        <end position="283"/>
    </location>
</feature>
<dbReference type="EMBL" id="BEXD01003569">
    <property type="protein sequence ID" value="GBC01517.1"/>
    <property type="molecule type" value="Genomic_DNA"/>
</dbReference>
<name>A0A2Z6SA34_9GLOM</name>
<sequence>MSIDSHSERANIGTFVVLDVDEIVFTVLPDKKHDQAFGIKVRKVLPDEKHDQTFGIKVREVLPDEKHNQTLGIKIKEMLPDEKHNQTFESKVREVLPDEKYDQTFEIKVRKVLPDEKHDVTFRIRKQVIFTKNVTTKPFSGSRRRVISVSARKVHDMHSRELERGTNEPEQTVALLKLVGYATKRSLYLDRRSRQTTKNHFPRTSKILGQKQDEPIIGEDSNAQMDIEISIPDANQSTSNMMPITNESTEDSSFKLVLSKSQKKKQRKKEKAEREATKAAKSSHSFLDPSAKAFTPPVRLGLLEDKTIMQLPEKKAKSQDKLNTRKVVENEASTVITEYQPANNSQAFVQDIIVYDIPAKWDNYMTINALFAWGKVIFMTVKWQKKYKT</sequence>
<protein>
    <submittedName>
        <fullName evidence="2">Uncharacterized protein</fullName>
    </submittedName>
</protein>
<dbReference type="Proteomes" id="UP000247702">
    <property type="component" value="Unassembled WGS sequence"/>
</dbReference>
<evidence type="ECO:0000313" key="3">
    <source>
        <dbReference type="Proteomes" id="UP000247702"/>
    </source>
</evidence>
<gene>
    <name evidence="2" type="ORF">RclHR1_04210003</name>
</gene>
<keyword evidence="3" id="KW-1185">Reference proteome</keyword>
<evidence type="ECO:0000256" key="1">
    <source>
        <dbReference type="SAM" id="MobiDB-lite"/>
    </source>
</evidence>
<evidence type="ECO:0000313" key="2">
    <source>
        <dbReference type="EMBL" id="GBC01517.1"/>
    </source>
</evidence>
<reference evidence="2 3" key="1">
    <citation type="submission" date="2017-11" db="EMBL/GenBank/DDBJ databases">
        <title>The genome of Rhizophagus clarus HR1 reveals common genetic basis of auxotrophy among arbuscular mycorrhizal fungi.</title>
        <authorList>
            <person name="Kobayashi Y."/>
        </authorList>
    </citation>
    <scope>NUCLEOTIDE SEQUENCE [LARGE SCALE GENOMIC DNA]</scope>
    <source>
        <strain evidence="2 3">HR1</strain>
    </source>
</reference>